<feature type="region of interest" description="Disordered" evidence="1">
    <location>
        <begin position="386"/>
        <end position="413"/>
    </location>
</feature>
<dbReference type="FunFam" id="2.30.30.40:FF:000307">
    <property type="entry name" value="Predicted protein"/>
    <property type="match status" value="1"/>
</dbReference>
<dbReference type="PANTHER" id="PTHR16830">
    <property type="entry name" value="SH2 CONTAINING ADAPTOR PRAM-1 RELATED"/>
    <property type="match status" value="1"/>
</dbReference>
<accession>A0A3B4DR02</accession>
<dbReference type="OMA" id="CKKKAMP"/>
<feature type="region of interest" description="Disordered" evidence="1">
    <location>
        <begin position="19"/>
        <end position="67"/>
    </location>
</feature>
<dbReference type="SUPFAM" id="SSF50044">
    <property type="entry name" value="SH3-domain"/>
    <property type="match status" value="1"/>
</dbReference>
<dbReference type="AlphaFoldDB" id="A0A3B4DR02"/>
<evidence type="ECO:0000313" key="2">
    <source>
        <dbReference type="Ensembl" id="ENSPNAP00000025890.2"/>
    </source>
</evidence>
<dbReference type="Ensembl" id="ENSPNAT00000006453.2">
    <property type="protein sequence ID" value="ENSPNAP00000025890.2"/>
    <property type="gene ID" value="ENSPNAG00000011158.2"/>
</dbReference>
<feature type="compositionally biased region" description="Low complexity" evidence="1">
    <location>
        <begin position="289"/>
        <end position="300"/>
    </location>
</feature>
<feature type="region of interest" description="Disordered" evidence="1">
    <location>
        <begin position="158"/>
        <end position="211"/>
    </location>
</feature>
<evidence type="ECO:0000313" key="3">
    <source>
        <dbReference type="Proteomes" id="UP001501920"/>
    </source>
</evidence>
<reference evidence="2 3" key="1">
    <citation type="submission" date="2020-10" db="EMBL/GenBank/DDBJ databases">
        <title>Pygocentrus nattereri (red-bellied piranha) genome, fPygNat1, primary haplotype.</title>
        <authorList>
            <person name="Myers G."/>
            <person name="Meyer A."/>
            <person name="Karagic N."/>
            <person name="Pippel M."/>
            <person name="Winkler S."/>
            <person name="Tracey A."/>
            <person name="Wood J."/>
            <person name="Formenti G."/>
            <person name="Howe K."/>
            <person name="Fedrigo O."/>
            <person name="Jarvis E.D."/>
        </authorList>
    </citation>
    <scope>NUCLEOTIDE SEQUENCE [LARGE SCALE GENOMIC DNA]</scope>
</reference>
<dbReference type="GO" id="GO:0007229">
    <property type="term" value="P:integrin-mediated signaling pathway"/>
    <property type="evidence" value="ECO:0007669"/>
    <property type="project" value="InterPro"/>
</dbReference>
<protein>
    <submittedName>
        <fullName evidence="2">Uncharacterized protein</fullName>
    </submittedName>
</protein>
<dbReference type="InterPro" id="IPR036028">
    <property type="entry name" value="SH3-like_dom_sf"/>
</dbReference>
<reference evidence="2" key="2">
    <citation type="submission" date="2025-08" db="UniProtKB">
        <authorList>
            <consortium name="Ensembl"/>
        </authorList>
    </citation>
    <scope>IDENTIFICATION</scope>
</reference>
<evidence type="ECO:0000256" key="1">
    <source>
        <dbReference type="SAM" id="MobiDB-lite"/>
    </source>
</evidence>
<keyword evidence="3" id="KW-1185">Reference proteome</keyword>
<sequence length="657" mass="72316">TEQETAIDFKSLRAKFQEEIQSKERPSVPHKPKCLPPQAGRTTTPFIISSSGEDHNPAASSAVSRNDCKVAQANRPSCFFHHGNNGGSGVARLPFRDRQLPLVLPASSTHEPKRDPDVSSSKLVTSPIKCKKKAMPTPFKPPKFSKCIKDIIEGSGEHAENGKVHRPPSAEPTLIGSNGFDHQNGGSDCGSPCPSPEQSVTPPPTGENSSAVGGVTHVLSTLEKARKKFSPKSLLMYAKPKSFYASKCSPERSVAYENVHHEAEAETDSHINGDVKPAMLDVQAPLARRPLPDLPSLGPSPMKPPRPPQVDLSSYSQTVKHEPRAELSEVPDPAAADVMGPENQAVPPPPEFDAPEFPDFEASVLEALSSSLINLAALELEATEFGAPQADSLPSPPTKPEEANDMDVEGPQRHEEVIQKHLVYPAEAVGVLLERSAGPEHWKDSQASTTSSVLLSVMPFRKERSSPDHSDEKELRKREKQRLEREKKEQKEREKKENEMKKKFKITGQEEPMYHARVLVASKLRKHDLQVKSGDTVSIIRTTNCPKGKWLARDAQHNYGYISVMNVELNMKEMLELGKKAQASARGAGEADTLSLSSRSKHHPSFCSLNRLCLSASHLPPSGIYTVHRKWRSQTFEGWCTKKTNLCMLCSLIVFIY</sequence>
<feature type="region of interest" description="Disordered" evidence="1">
    <location>
        <begin position="460"/>
        <end position="501"/>
    </location>
</feature>
<dbReference type="InterPro" id="IPR043443">
    <property type="entry name" value="FYB1/2-like"/>
</dbReference>
<feature type="region of interest" description="Disordered" evidence="1">
    <location>
        <begin position="104"/>
        <end position="124"/>
    </location>
</feature>
<dbReference type="GO" id="GO:0050852">
    <property type="term" value="P:T cell receptor signaling pathway"/>
    <property type="evidence" value="ECO:0007669"/>
    <property type="project" value="TreeGrafter"/>
</dbReference>
<reference evidence="2" key="3">
    <citation type="submission" date="2025-09" db="UniProtKB">
        <authorList>
            <consortium name="Ensembl"/>
        </authorList>
    </citation>
    <scope>IDENTIFICATION</scope>
</reference>
<feature type="compositionally biased region" description="Polar residues" evidence="1">
    <location>
        <begin position="196"/>
        <end position="211"/>
    </location>
</feature>
<organism evidence="2 3">
    <name type="scientific">Pygocentrus nattereri</name>
    <name type="common">Red-bellied piranha</name>
    <dbReference type="NCBI Taxonomy" id="42514"/>
    <lineage>
        <taxon>Eukaryota</taxon>
        <taxon>Metazoa</taxon>
        <taxon>Chordata</taxon>
        <taxon>Craniata</taxon>
        <taxon>Vertebrata</taxon>
        <taxon>Euteleostomi</taxon>
        <taxon>Actinopterygii</taxon>
        <taxon>Neopterygii</taxon>
        <taxon>Teleostei</taxon>
        <taxon>Ostariophysi</taxon>
        <taxon>Characiformes</taxon>
        <taxon>Characoidei</taxon>
        <taxon>Pygocentrus</taxon>
    </lineage>
</organism>
<name>A0A3B4DR02_PYGNA</name>
<dbReference type="PANTHER" id="PTHR16830:SF20">
    <property type="entry name" value="SI:CH211-188C16.1-RELATED"/>
    <property type="match status" value="1"/>
</dbReference>
<dbReference type="GO" id="GO:0005886">
    <property type="term" value="C:plasma membrane"/>
    <property type="evidence" value="ECO:0007669"/>
    <property type="project" value="InterPro"/>
</dbReference>
<feature type="compositionally biased region" description="Polar residues" evidence="1">
    <location>
        <begin position="40"/>
        <end position="51"/>
    </location>
</feature>
<dbReference type="GeneTree" id="ENSGT00940000175752"/>
<dbReference type="Proteomes" id="UP001501920">
    <property type="component" value="Chromosome 2"/>
</dbReference>
<dbReference type="Gene3D" id="2.30.30.40">
    <property type="entry name" value="SH3 Domains"/>
    <property type="match status" value="1"/>
</dbReference>
<dbReference type="GO" id="GO:0072659">
    <property type="term" value="P:protein localization to plasma membrane"/>
    <property type="evidence" value="ECO:0007669"/>
    <property type="project" value="TreeGrafter"/>
</dbReference>
<dbReference type="STRING" id="42514.ENSPNAP00000025890"/>
<proteinExistence type="predicted"/>
<feature type="region of interest" description="Disordered" evidence="1">
    <location>
        <begin position="289"/>
        <end position="357"/>
    </location>
</feature>